<proteinExistence type="predicted"/>
<evidence type="ECO:0008006" key="2">
    <source>
        <dbReference type="Google" id="ProtNLM"/>
    </source>
</evidence>
<gene>
    <name evidence="1" type="ORF">SDC9_169874</name>
</gene>
<dbReference type="Pfam" id="PF14277">
    <property type="entry name" value="DUF4364"/>
    <property type="match status" value="1"/>
</dbReference>
<protein>
    <recommendedName>
        <fullName evidence="2">DUF4364 domain-containing protein</fullName>
    </recommendedName>
</protein>
<name>A0A645G6G6_9ZZZZ</name>
<organism evidence="1">
    <name type="scientific">bioreactor metagenome</name>
    <dbReference type="NCBI Taxonomy" id="1076179"/>
    <lineage>
        <taxon>unclassified sequences</taxon>
        <taxon>metagenomes</taxon>
        <taxon>ecological metagenomes</taxon>
    </lineage>
</organism>
<dbReference type="EMBL" id="VSSQ01070732">
    <property type="protein sequence ID" value="MPN22491.1"/>
    <property type="molecule type" value="Genomic_DNA"/>
</dbReference>
<dbReference type="AlphaFoldDB" id="A0A645G6G6"/>
<dbReference type="InterPro" id="IPR025374">
    <property type="entry name" value="DUF4364"/>
</dbReference>
<comment type="caution">
    <text evidence="1">The sequence shown here is derived from an EMBL/GenBank/DDBJ whole genome shotgun (WGS) entry which is preliminary data.</text>
</comment>
<accession>A0A645G6G6</accession>
<evidence type="ECO:0000313" key="1">
    <source>
        <dbReference type="EMBL" id="MPN22491.1"/>
    </source>
</evidence>
<sequence>MKNVGIPLRREEIETALLSEELVNYFELSDALDKLCALGHLKLENGAYSVSPSGAELAEMLQNELPRSVRESAVNAVLMAQQYKRKQAQHKAFVTSAKDGWRVTCTIEDLGETVFSFELYLPDELTANAVKEKFIAEGDSIFRCMLGLLTGNKQMLSDFLSE</sequence>
<reference evidence="1" key="1">
    <citation type="submission" date="2019-08" db="EMBL/GenBank/DDBJ databases">
        <authorList>
            <person name="Kucharzyk K."/>
            <person name="Murdoch R.W."/>
            <person name="Higgins S."/>
            <person name="Loffler F."/>
        </authorList>
    </citation>
    <scope>NUCLEOTIDE SEQUENCE</scope>
</reference>